<feature type="domain" description="UspA" evidence="2">
    <location>
        <begin position="6"/>
        <end position="141"/>
    </location>
</feature>
<dbReference type="InterPro" id="IPR014729">
    <property type="entry name" value="Rossmann-like_a/b/a_fold"/>
</dbReference>
<dbReference type="SUPFAM" id="SSF52402">
    <property type="entry name" value="Adenine nucleotide alpha hydrolases-like"/>
    <property type="match status" value="1"/>
</dbReference>
<dbReference type="Pfam" id="PF00582">
    <property type="entry name" value="Usp"/>
    <property type="match status" value="1"/>
</dbReference>
<organism evidence="3 4">
    <name type="scientific">Nitrosotalea sinensis</name>
    <dbReference type="NCBI Taxonomy" id="1499975"/>
    <lineage>
        <taxon>Archaea</taxon>
        <taxon>Nitrososphaerota</taxon>
        <taxon>Nitrososphaeria</taxon>
        <taxon>Nitrosotaleales</taxon>
        <taxon>Nitrosotaleaceae</taxon>
        <taxon>Nitrosotalea</taxon>
    </lineage>
</organism>
<evidence type="ECO:0000259" key="2">
    <source>
        <dbReference type="Pfam" id="PF00582"/>
    </source>
</evidence>
<dbReference type="CDD" id="cd00293">
    <property type="entry name" value="USP-like"/>
    <property type="match status" value="1"/>
</dbReference>
<protein>
    <submittedName>
        <fullName evidence="3">UspA domain-containing protein</fullName>
    </submittedName>
</protein>
<accession>A0A2H1EFW5</accession>
<dbReference type="Gene3D" id="3.40.50.620">
    <property type="entry name" value="HUPs"/>
    <property type="match status" value="1"/>
</dbReference>
<evidence type="ECO:0000313" key="4">
    <source>
        <dbReference type="Proteomes" id="UP000232412"/>
    </source>
</evidence>
<dbReference type="PRINTS" id="PR01438">
    <property type="entry name" value="UNVRSLSTRESS"/>
</dbReference>
<dbReference type="EMBL" id="FRFC01000003">
    <property type="protein sequence ID" value="SHO44794.1"/>
    <property type="molecule type" value="Genomic_DNA"/>
</dbReference>
<sequence length="141" mass="15671">MKQKISKILVALDGSERSFKGLHEAIYLARQCGSTITGLCVTPYYTISLGPLLTSLKNQTLKEAKQFMTDAKKLCAQNGIVFHEKIIYGTESWQITEYASYRKFDLIVIASRGRGPMKSTFLGSVANDVVHKSKIPVLVVK</sequence>
<dbReference type="RefSeq" id="WP_101009456.1">
    <property type="nucleotide sequence ID" value="NZ_FRFC01000003.1"/>
</dbReference>
<dbReference type="AlphaFoldDB" id="A0A2H1EFW5"/>
<reference evidence="4" key="1">
    <citation type="submission" date="2016-12" db="EMBL/GenBank/DDBJ databases">
        <authorList>
            <person name="Herbold C."/>
        </authorList>
    </citation>
    <scope>NUCLEOTIDE SEQUENCE [LARGE SCALE GENOMIC DNA]</scope>
</reference>
<evidence type="ECO:0000313" key="3">
    <source>
        <dbReference type="EMBL" id="SHO44794.1"/>
    </source>
</evidence>
<keyword evidence="4" id="KW-1185">Reference proteome</keyword>
<proteinExistence type="inferred from homology"/>
<dbReference type="PANTHER" id="PTHR46268:SF25">
    <property type="entry name" value="USPA DOMAIN PROTEIN"/>
    <property type="match status" value="1"/>
</dbReference>
<dbReference type="Proteomes" id="UP000232412">
    <property type="component" value="Unassembled WGS sequence"/>
</dbReference>
<dbReference type="OrthoDB" id="105697at2157"/>
<gene>
    <name evidence="3" type="ORF">NSIN_20441</name>
</gene>
<dbReference type="InterPro" id="IPR006016">
    <property type="entry name" value="UspA"/>
</dbReference>
<name>A0A2H1EFW5_9ARCH</name>
<evidence type="ECO:0000256" key="1">
    <source>
        <dbReference type="ARBA" id="ARBA00008791"/>
    </source>
</evidence>
<dbReference type="PANTHER" id="PTHR46268">
    <property type="entry name" value="STRESS RESPONSE PROTEIN NHAX"/>
    <property type="match status" value="1"/>
</dbReference>
<dbReference type="InterPro" id="IPR006015">
    <property type="entry name" value="Universal_stress_UspA"/>
</dbReference>
<comment type="similarity">
    <text evidence="1">Belongs to the universal stress protein A family.</text>
</comment>